<protein>
    <submittedName>
        <fullName evidence="1">Uncharacterized protein</fullName>
    </submittedName>
</protein>
<name>A0A3G6TAK7_9FLAO</name>
<evidence type="ECO:0000313" key="1">
    <source>
        <dbReference type="EMBL" id="AZB24913.1"/>
    </source>
</evidence>
<gene>
    <name evidence="1" type="ORF">EG339_10100</name>
</gene>
<keyword evidence="2" id="KW-1185">Reference proteome</keyword>
<dbReference type="EMBL" id="CP033932">
    <property type="protein sequence ID" value="AZB24913.1"/>
    <property type="molecule type" value="Genomic_DNA"/>
</dbReference>
<accession>A0A3G6TAK7</accession>
<sequence>MTGIKRFTQKTADVISKIDIQETLSLLASIRPNTPEENAWLRSKYGYGKSMWGDIKGVGKLIMDVPSLLSNSIQSIGDSENGREMIAATAILLINTKKGKFGKVVRMGAGDGKFLKLAKSLKLNATSPTSKSILENADLTV</sequence>
<dbReference type="Proteomes" id="UP000271193">
    <property type="component" value="Chromosome"/>
</dbReference>
<organism evidence="1 2">
    <name type="scientific">Chryseobacterium bernardetii</name>
    <dbReference type="NCBI Taxonomy" id="1241978"/>
    <lineage>
        <taxon>Bacteria</taxon>
        <taxon>Pseudomonadati</taxon>
        <taxon>Bacteroidota</taxon>
        <taxon>Flavobacteriia</taxon>
        <taxon>Flavobacteriales</taxon>
        <taxon>Weeksellaceae</taxon>
        <taxon>Chryseobacterium group</taxon>
        <taxon>Chryseobacterium</taxon>
    </lineage>
</organism>
<proteinExistence type="predicted"/>
<dbReference type="AlphaFoldDB" id="A0A3G6TAK7"/>
<dbReference type="GeneID" id="99065162"/>
<evidence type="ECO:0000313" key="2">
    <source>
        <dbReference type="Proteomes" id="UP000271193"/>
    </source>
</evidence>
<reference evidence="2" key="1">
    <citation type="submission" date="2018-11" db="EMBL/GenBank/DDBJ databases">
        <title>Proposal to divide the Flavobacteriaceae and reorganize its genera based on Amino Acid Identity values calculated from whole genome sequences.</title>
        <authorList>
            <person name="Nicholson A.C."/>
            <person name="Gulvik C.A."/>
            <person name="Whitney A.M."/>
            <person name="Humrighouse B.W."/>
            <person name="Bell M."/>
            <person name="Holmes B."/>
            <person name="Steigerwalt A.G."/>
            <person name="Villarma A."/>
            <person name="Sheth M."/>
            <person name="Batra D."/>
            <person name="Pryor J."/>
            <person name="Bernardet J.-F."/>
            <person name="Hugo C."/>
            <person name="Kampfer P."/>
            <person name="Newman J."/>
            <person name="McQuiston J.R."/>
        </authorList>
    </citation>
    <scope>NUCLEOTIDE SEQUENCE [LARGE SCALE GENOMIC DNA]</scope>
    <source>
        <strain evidence="2">G0229</strain>
    </source>
</reference>
<dbReference type="KEGG" id="cben:EG339_10100"/>
<dbReference type="RefSeq" id="WP_123870059.1">
    <property type="nucleotide sequence ID" value="NZ_CP033932.1"/>
</dbReference>